<dbReference type="InterPro" id="IPR013087">
    <property type="entry name" value="Znf_C2H2_type"/>
</dbReference>
<name>A0AAN8WYL4_HALRR</name>
<evidence type="ECO:0000313" key="3">
    <source>
        <dbReference type="Proteomes" id="UP001381693"/>
    </source>
</evidence>
<keyword evidence="3" id="KW-1185">Reference proteome</keyword>
<feature type="domain" description="C2H2-type" evidence="1">
    <location>
        <begin position="127"/>
        <end position="151"/>
    </location>
</feature>
<accession>A0AAN8WYL4</accession>
<comment type="caution">
    <text evidence="2">The sequence shown here is derived from an EMBL/GenBank/DDBJ whole genome shotgun (WGS) entry which is preliminary data.</text>
</comment>
<proteinExistence type="predicted"/>
<evidence type="ECO:0000259" key="1">
    <source>
        <dbReference type="PROSITE" id="PS00028"/>
    </source>
</evidence>
<dbReference type="PROSITE" id="PS00028">
    <property type="entry name" value="ZINC_FINGER_C2H2_1"/>
    <property type="match status" value="1"/>
</dbReference>
<dbReference type="EMBL" id="JAXCGZ010015186">
    <property type="protein sequence ID" value="KAK7070938.1"/>
    <property type="molecule type" value="Genomic_DNA"/>
</dbReference>
<dbReference type="AlphaFoldDB" id="A0AAN8WYL4"/>
<sequence>MVRSELKISLWNYELIVPGGSTMSALENLVGSLGNSNDETEGDLVTIGGNASFSNSTTEDPLTHESGEAADLWATNTCTSSLLVASDLTNPLLTNHHLLPPAANSQVTSGVVKISSGSCTSPSRQSCTCPLCGRHIAQRRSLKQHLMSNFHRLPPSKADSVVKEYLSAVNR</sequence>
<organism evidence="2 3">
    <name type="scientific">Halocaridina rubra</name>
    <name type="common">Hawaiian red shrimp</name>
    <dbReference type="NCBI Taxonomy" id="373956"/>
    <lineage>
        <taxon>Eukaryota</taxon>
        <taxon>Metazoa</taxon>
        <taxon>Ecdysozoa</taxon>
        <taxon>Arthropoda</taxon>
        <taxon>Crustacea</taxon>
        <taxon>Multicrustacea</taxon>
        <taxon>Malacostraca</taxon>
        <taxon>Eumalacostraca</taxon>
        <taxon>Eucarida</taxon>
        <taxon>Decapoda</taxon>
        <taxon>Pleocyemata</taxon>
        <taxon>Caridea</taxon>
        <taxon>Atyoidea</taxon>
        <taxon>Atyidae</taxon>
        <taxon>Halocaridina</taxon>
    </lineage>
</organism>
<dbReference type="Proteomes" id="UP001381693">
    <property type="component" value="Unassembled WGS sequence"/>
</dbReference>
<protein>
    <recommendedName>
        <fullName evidence="1">C2H2-type domain-containing protein</fullName>
    </recommendedName>
</protein>
<gene>
    <name evidence="2" type="ORF">SK128_022326</name>
</gene>
<reference evidence="2 3" key="1">
    <citation type="submission" date="2023-11" db="EMBL/GenBank/DDBJ databases">
        <title>Halocaridina rubra genome assembly.</title>
        <authorList>
            <person name="Smith C."/>
        </authorList>
    </citation>
    <scope>NUCLEOTIDE SEQUENCE [LARGE SCALE GENOMIC DNA]</scope>
    <source>
        <strain evidence="2">EP-1</strain>
        <tissue evidence="2">Whole</tissue>
    </source>
</reference>
<evidence type="ECO:0000313" key="2">
    <source>
        <dbReference type="EMBL" id="KAK7070938.1"/>
    </source>
</evidence>